<dbReference type="RefSeq" id="WP_425471015.1">
    <property type="nucleotide sequence ID" value="NZ_CP031320.1"/>
</dbReference>
<keyword evidence="3" id="KW-0812">Transmembrane</keyword>
<dbReference type="Proteomes" id="UP000254425">
    <property type="component" value="Chromosome"/>
</dbReference>
<dbReference type="GO" id="GO:0016020">
    <property type="term" value="C:membrane"/>
    <property type="evidence" value="ECO:0007669"/>
    <property type="project" value="InterPro"/>
</dbReference>
<protein>
    <submittedName>
        <fullName evidence="4">CDP-alcohol phosphatidyltransferase family protein</fullName>
    </submittedName>
</protein>
<evidence type="ECO:0000313" key="5">
    <source>
        <dbReference type="Proteomes" id="UP000254425"/>
    </source>
</evidence>
<dbReference type="GO" id="GO:0016780">
    <property type="term" value="F:phosphotransferase activity, for other substituted phosphate groups"/>
    <property type="evidence" value="ECO:0007669"/>
    <property type="project" value="InterPro"/>
</dbReference>
<name>A0A345Y1V3_9ACTN</name>
<keyword evidence="3" id="KW-0472">Membrane</keyword>
<feature type="transmembrane region" description="Helical" evidence="3">
    <location>
        <begin position="130"/>
        <end position="150"/>
    </location>
</feature>
<dbReference type="KEGG" id="sarm:DVA86_33885"/>
<dbReference type="InterPro" id="IPR048254">
    <property type="entry name" value="CDP_ALCOHOL_P_TRANSF_CS"/>
</dbReference>
<accession>A0A345Y1V3</accession>
<dbReference type="InterPro" id="IPR000462">
    <property type="entry name" value="CDP-OH_P_trans"/>
</dbReference>
<evidence type="ECO:0000256" key="3">
    <source>
        <dbReference type="SAM" id="Phobius"/>
    </source>
</evidence>
<dbReference type="InterPro" id="IPR043130">
    <property type="entry name" value="CDP-OH_PTrfase_TM_dom"/>
</dbReference>
<feature type="transmembrane region" description="Helical" evidence="3">
    <location>
        <begin position="62"/>
        <end position="81"/>
    </location>
</feature>
<keyword evidence="5" id="KW-1185">Reference proteome</keyword>
<dbReference type="Pfam" id="PF01066">
    <property type="entry name" value="CDP-OH_P_transf"/>
    <property type="match status" value="1"/>
</dbReference>
<dbReference type="GO" id="GO:0008654">
    <property type="term" value="P:phospholipid biosynthetic process"/>
    <property type="evidence" value="ECO:0007669"/>
    <property type="project" value="InterPro"/>
</dbReference>
<proteinExistence type="inferred from homology"/>
<feature type="transmembrane region" description="Helical" evidence="3">
    <location>
        <begin position="173"/>
        <end position="194"/>
    </location>
</feature>
<reference evidence="4 5" key="1">
    <citation type="submission" date="2018-07" db="EMBL/GenBank/DDBJ databases">
        <title>Draft genome of the type strain Streptomyces armeniacus ATCC 15676.</title>
        <authorList>
            <person name="Labana P."/>
            <person name="Gosse J.T."/>
            <person name="Boddy C.N."/>
        </authorList>
    </citation>
    <scope>NUCLEOTIDE SEQUENCE [LARGE SCALE GENOMIC DNA]</scope>
    <source>
        <strain evidence="4 5">ATCC 15676</strain>
    </source>
</reference>
<organism evidence="4 5">
    <name type="scientific">Streptomyces armeniacus</name>
    <dbReference type="NCBI Taxonomy" id="83291"/>
    <lineage>
        <taxon>Bacteria</taxon>
        <taxon>Bacillati</taxon>
        <taxon>Actinomycetota</taxon>
        <taxon>Actinomycetes</taxon>
        <taxon>Kitasatosporales</taxon>
        <taxon>Streptomycetaceae</taxon>
        <taxon>Streptomyces</taxon>
    </lineage>
</organism>
<evidence type="ECO:0000313" key="4">
    <source>
        <dbReference type="EMBL" id="AXK37869.1"/>
    </source>
</evidence>
<evidence type="ECO:0000256" key="2">
    <source>
        <dbReference type="RuleBase" id="RU003750"/>
    </source>
</evidence>
<comment type="similarity">
    <text evidence="2">Belongs to the CDP-alcohol phosphatidyltransferase class-I family.</text>
</comment>
<feature type="transmembrane region" description="Helical" evidence="3">
    <location>
        <begin position="40"/>
        <end position="56"/>
    </location>
</feature>
<dbReference type="Gene3D" id="1.20.120.1760">
    <property type="match status" value="1"/>
</dbReference>
<keyword evidence="1 2" id="KW-0808">Transferase</keyword>
<sequence length="232" mass="24555">MRGAQKTAKGVSLYSRYLNRPAGRVLAAAAYRLGLTPNQVTLVSAAFSGAGIAALAAGRPSWPLAVCVYAALAIGFAFDSADGQLARLRGESSAAGEWLDHVVDCAKITALHSAVLISLHRFHELPGEGWLLLPLAFQLAAVLIFFGGLLTDKLRPRPAPGSAPYGPPPAPPLARSLALLPVDYGVFCAVFLLLGSERLFLGGYTAFFAAHVLFLVAFLIKWFRELSAPRAA</sequence>
<dbReference type="AlphaFoldDB" id="A0A345Y1V3"/>
<gene>
    <name evidence="4" type="ORF">DVA86_33885</name>
</gene>
<feature type="transmembrane region" description="Helical" evidence="3">
    <location>
        <begin position="201"/>
        <end position="223"/>
    </location>
</feature>
<evidence type="ECO:0000256" key="1">
    <source>
        <dbReference type="ARBA" id="ARBA00022679"/>
    </source>
</evidence>
<dbReference type="PROSITE" id="PS00379">
    <property type="entry name" value="CDP_ALCOHOL_P_TRANSF"/>
    <property type="match status" value="1"/>
</dbReference>
<keyword evidence="3" id="KW-1133">Transmembrane helix</keyword>
<dbReference type="EMBL" id="CP031320">
    <property type="protein sequence ID" value="AXK37869.1"/>
    <property type="molecule type" value="Genomic_DNA"/>
</dbReference>